<protein>
    <recommendedName>
        <fullName evidence="2">DH domain-containing protein</fullName>
    </recommendedName>
</protein>
<dbReference type="InterPro" id="IPR035899">
    <property type="entry name" value="DBL_dom_sf"/>
</dbReference>
<dbReference type="Pfam" id="PF00621">
    <property type="entry name" value="RhoGEF"/>
    <property type="match status" value="1"/>
</dbReference>
<dbReference type="SMART" id="SM00325">
    <property type="entry name" value="RhoGEF"/>
    <property type="match status" value="1"/>
</dbReference>
<evidence type="ECO:0000313" key="3">
    <source>
        <dbReference type="EMBL" id="CAL1548551.1"/>
    </source>
</evidence>
<reference evidence="3 4" key="1">
    <citation type="submission" date="2024-04" db="EMBL/GenBank/DDBJ databases">
        <authorList>
            <consortium name="Genoscope - CEA"/>
            <person name="William W."/>
        </authorList>
    </citation>
    <scope>NUCLEOTIDE SEQUENCE [LARGE SCALE GENOMIC DNA]</scope>
</reference>
<name>A0AAV2IN36_LYMST</name>
<dbReference type="SUPFAM" id="SSF50729">
    <property type="entry name" value="PH domain-like"/>
    <property type="match status" value="1"/>
</dbReference>
<feature type="region of interest" description="Disordered" evidence="1">
    <location>
        <begin position="1"/>
        <end position="29"/>
    </location>
</feature>
<dbReference type="AlphaFoldDB" id="A0AAV2IN36"/>
<dbReference type="EMBL" id="CAXITT010001429">
    <property type="protein sequence ID" value="CAL1548551.1"/>
    <property type="molecule type" value="Genomic_DNA"/>
</dbReference>
<organism evidence="3 4">
    <name type="scientific">Lymnaea stagnalis</name>
    <name type="common">Great pond snail</name>
    <name type="synonym">Helix stagnalis</name>
    <dbReference type="NCBI Taxonomy" id="6523"/>
    <lineage>
        <taxon>Eukaryota</taxon>
        <taxon>Metazoa</taxon>
        <taxon>Spiralia</taxon>
        <taxon>Lophotrochozoa</taxon>
        <taxon>Mollusca</taxon>
        <taxon>Gastropoda</taxon>
        <taxon>Heterobranchia</taxon>
        <taxon>Euthyneura</taxon>
        <taxon>Panpulmonata</taxon>
        <taxon>Hygrophila</taxon>
        <taxon>Lymnaeoidea</taxon>
        <taxon>Lymnaeidae</taxon>
        <taxon>Lymnaea</taxon>
    </lineage>
</organism>
<dbReference type="PROSITE" id="PS50010">
    <property type="entry name" value="DH_2"/>
    <property type="match status" value="1"/>
</dbReference>
<feature type="compositionally biased region" description="Polar residues" evidence="1">
    <location>
        <begin position="527"/>
        <end position="537"/>
    </location>
</feature>
<feature type="region of interest" description="Disordered" evidence="1">
    <location>
        <begin position="527"/>
        <end position="676"/>
    </location>
</feature>
<keyword evidence="4" id="KW-1185">Reference proteome</keyword>
<feature type="compositionally biased region" description="Low complexity" evidence="1">
    <location>
        <begin position="709"/>
        <end position="730"/>
    </location>
</feature>
<dbReference type="GO" id="GO:0030424">
    <property type="term" value="C:axon"/>
    <property type="evidence" value="ECO:0007669"/>
    <property type="project" value="TreeGrafter"/>
</dbReference>
<feature type="region of interest" description="Disordered" evidence="1">
    <location>
        <begin position="709"/>
        <end position="735"/>
    </location>
</feature>
<dbReference type="Gene3D" id="1.20.900.10">
    <property type="entry name" value="Dbl homology (DH) domain"/>
    <property type="match status" value="1"/>
</dbReference>
<gene>
    <name evidence="3" type="ORF">GSLYS_00021868001</name>
</gene>
<sequence length="843" mass="95577">MKEQGPTAVPEVVKRRSLRSSANHLNRRSWPLAPGSFKQQLKDRERQDQLTEILNRYSANGLPALPDLLNILRPQFKEEIFTMELSWHLLVDGDENLTKKQQEHQEAVWELLHTEVSYIKQIRVIIDVFQNCLINVQNDGFLNDIETERLFSNIDKIYECNCNFWQQFLLPVLATSRENHKPLDPLICKGGFVEHFQQKFEVYFKYFIEHKSCLDYAKSCMENNDLFKTFITWAETQKQCNRLKMADLMVKPMQRLLKYSLLLQAILRHTENESERADIKEMIQSVEKLCWAANNSLQRRDEYEKLDAVRKTIEPYDAIEAPTDECTKIIQEYSSNFSLLAPVPGFRDGQPRSLLFQSSLRMKEAQNTKLDVDCLLFTDLILICKSNRKMDKFKIIRPPMRLDQLVVRELKDKGSFLLIYMNECQVPISAFAFHSDTGAIRGWLEKFREAQKDFKNRKIQESSPPDRRGTAVAIQEEGEFPPLTSVPSDLNINSFPRSDSMESADHFMPNLLTPGDFTSDSLELGRSGSTGDIQNGPMSGHKAMTHTNTDPKMVLNLDPSPSDPQWLGGSVSVGNNATLSTKHKPVQTSRSVPNITVNINQSPTNSLPQSSNDNGYRGLNESTADGNTGSTPNQGSDAFSASQVSHSDQHSVFSEDESSKQKSNTRRVSRTEKRYHTADAIQDMKFSEKDTSIHKRLSWRIDVDQTKNLGSKVSSTDSSSWVSSTGSLPSNPESDISKEIESGFSSSSDHHRQKIFLLGGPEELGNEADSDMTDLESSQTMSKSTPDLVTMFSSTLHVSELKDGIASVAVDGFNRKLTRDDIRKMKLLKHQVLYDANIESSEV</sequence>
<dbReference type="InterPro" id="IPR040181">
    <property type="entry name" value="PKHG5/7"/>
</dbReference>
<evidence type="ECO:0000313" key="4">
    <source>
        <dbReference type="Proteomes" id="UP001497497"/>
    </source>
</evidence>
<dbReference type="GO" id="GO:0030139">
    <property type="term" value="C:endocytic vesicle"/>
    <property type="evidence" value="ECO:0007669"/>
    <property type="project" value="TreeGrafter"/>
</dbReference>
<dbReference type="CDD" id="cd00160">
    <property type="entry name" value="RhoGEF"/>
    <property type="match status" value="1"/>
</dbReference>
<dbReference type="InterPro" id="IPR000219">
    <property type="entry name" value="DH_dom"/>
</dbReference>
<dbReference type="Proteomes" id="UP001497497">
    <property type="component" value="Unassembled WGS sequence"/>
</dbReference>
<dbReference type="GO" id="GO:0007266">
    <property type="term" value="P:Rho protein signal transduction"/>
    <property type="evidence" value="ECO:0007669"/>
    <property type="project" value="TreeGrafter"/>
</dbReference>
<dbReference type="InterPro" id="IPR011993">
    <property type="entry name" value="PH-like_dom_sf"/>
</dbReference>
<accession>A0AAV2IN36</accession>
<dbReference type="CDD" id="cd13244">
    <property type="entry name" value="PH_PLEKHG5_G6"/>
    <property type="match status" value="1"/>
</dbReference>
<dbReference type="GO" id="GO:0005085">
    <property type="term" value="F:guanyl-nucleotide exchange factor activity"/>
    <property type="evidence" value="ECO:0007669"/>
    <property type="project" value="InterPro"/>
</dbReference>
<dbReference type="SUPFAM" id="SSF48065">
    <property type="entry name" value="DBL homology domain (DH-domain)"/>
    <property type="match status" value="1"/>
</dbReference>
<dbReference type="GO" id="GO:0005886">
    <property type="term" value="C:plasma membrane"/>
    <property type="evidence" value="ECO:0007669"/>
    <property type="project" value="TreeGrafter"/>
</dbReference>
<dbReference type="PANTHER" id="PTHR13217">
    <property type="entry name" value="PLECKSTRIN HOMOLOGY DOMAIN-CONTAINING FAMILY G MEMBER 7"/>
    <property type="match status" value="1"/>
</dbReference>
<comment type="caution">
    <text evidence="3">The sequence shown here is derived from an EMBL/GenBank/DDBJ whole genome shotgun (WGS) entry which is preliminary data.</text>
</comment>
<evidence type="ECO:0000256" key="1">
    <source>
        <dbReference type="SAM" id="MobiDB-lite"/>
    </source>
</evidence>
<dbReference type="GO" id="GO:0043542">
    <property type="term" value="P:endothelial cell migration"/>
    <property type="evidence" value="ECO:0007669"/>
    <property type="project" value="TreeGrafter"/>
</dbReference>
<evidence type="ECO:0000259" key="2">
    <source>
        <dbReference type="PROSITE" id="PS50010"/>
    </source>
</evidence>
<proteinExistence type="predicted"/>
<feature type="compositionally biased region" description="Polar residues" evidence="1">
    <location>
        <begin position="572"/>
        <end position="652"/>
    </location>
</feature>
<feature type="domain" description="DH" evidence="2">
    <location>
        <begin position="103"/>
        <end position="296"/>
    </location>
</feature>
<dbReference type="Gene3D" id="2.30.29.30">
    <property type="entry name" value="Pleckstrin-homology domain (PH domain)/Phosphotyrosine-binding domain (PTB)"/>
    <property type="match status" value="1"/>
</dbReference>
<dbReference type="PANTHER" id="PTHR13217:SF11">
    <property type="entry name" value="PLECKSTRIN HOMOLOGY DOMAIN-CONTAINING FAMILY G MEMBER 5"/>
    <property type="match status" value="1"/>
</dbReference>